<dbReference type="Proteomes" id="UP000476064">
    <property type="component" value="Chromosome"/>
</dbReference>
<dbReference type="PANTHER" id="PTHR43335">
    <property type="entry name" value="ABC TRANSPORTER, ATP-BINDING PROTEIN"/>
    <property type="match status" value="1"/>
</dbReference>
<evidence type="ECO:0000313" key="7">
    <source>
        <dbReference type="Proteomes" id="UP000476064"/>
    </source>
</evidence>
<dbReference type="AlphaFoldDB" id="A0A6C0G835"/>
<accession>A0A6C0G835</accession>
<protein>
    <submittedName>
        <fullName evidence="6">ABC transporter ATP-binding protein</fullName>
    </submittedName>
</protein>
<keyword evidence="3" id="KW-0547">Nucleotide-binding</keyword>
<dbReference type="PROSITE" id="PS50893">
    <property type="entry name" value="ABC_TRANSPORTER_2"/>
    <property type="match status" value="1"/>
</dbReference>
<dbReference type="GO" id="GO:0016887">
    <property type="term" value="F:ATP hydrolysis activity"/>
    <property type="evidence" value="ECO:0007669"/>
    <property type="project" value="InterPro"/>
</dbReference>
<evidence type="ECO:0000259" key="5">
    <source>
        <dbReference type="PROSITE" id="PS50893"/>
    </source>
</evidence>
<keyword evidence="2" id="KW-0813">Transport</keyword>
<dbReference type="Pfam" id="PF13732">
    <property type="entry name" value="DrrA1-3_C"/>
    <property type="match status" value="1"/>
</dbReference>
<dbReference type="InterPro" id="IPR003439">
    <property type="entry name" value="ABC_transporter-like_ATP-bd"/>
</dbReference>
<gene>
    <name evidence="6" type="ORF">GXP70_13240</name>
</gene>
<dbReference type="CDD" id="cd03230">
    <property type="entry name" value="ABC_DR_subfamily_A"/>
    <property type="match status" value="1"/>
</dbReference>
<sequence length="318" mass="34253">MPSGRADDAIVRIRGVSRSFGSVRTLDGIDLTLFEGRCAALLGPNGAGKTTLLRILTGLLAPSSGTVGFQGLAPGADPRSLIGYLPQIPAFYGWMSGSEFLRYAGELCGLPGREAAKRSGELLERVGLGAAAGKRRISGYSGGMKQRLGLAQALIHRPKLLVLDEPVSALDPVGRREVMELLREWKREMTILFSTHVLHDAEELCDDVVILQHGRVLVSGAVGEIRGVHRKPVITLEVEDNGPARKRLAEWLSRLSHPAIASAELQPGEAAVKLQVLDAEEARNHVMQQLLAMPLPITKLEIGHASLEDIFLKAVHAS</sequence>
<dbReference type="InterPro" id="IPR017871">
    <property type="entry name" value="ABC_transporter-like_CS"/>
</dbReference>
<name>A0A6C0G835_9BACL</name>
<dbReference type="EMBL" id="CP048209">
    <property type="protein sequence ID" value="QHT63903.1"/>
    <property type="molecule type" value="Genomic_DNA"/>
</dbReference>
<dbReference type="InterPro" id="IPR025302">
    <property type="entry name" value="DrrA1/2-like_C"/>
</dbReference>
<dbReference type="SMART" id="SM00382">
    <property type="entry name" value="AAA"/>
    <property type="match status" value="1"/>
</dbReference>
<dbReference type="InterPro" id="IPR027417">
    <property type="entry name" value="P-loop_NTPase"/>
</dbReference>
<keyword evidence="4 6" id="KW-0067">ATP-binding</keyword>
<dbReference type="PANTHER" id="PTHR43335:SF11">
    <property type="entry name" value="ABC TRANSPORTER RELATED"/>
    <property type="match status" value="1"/>
</dbReference>
<proteinExistence type="inferred from homology"/>
<evidence type="ECO:0000256" key="4">
    <source>
        <dbReference type="ARBA" id="ARBA00022840"/>
    </source>
</evidence>
<evidence type="ECO:0000256" key="2">
    <source>
        <dbReference type="ARBA" id="ARBA00022448"/>
    </source>
</evidence>
<evidence type="ECO:0000313" key="6">
    <source>
        <dbReference type="EMBL" id="QHT63903.1"/>
    </source>
</evidence>
<evidence type="ECO:0000256" key="3">
    <source>
        <dbReference type="ARBA" id="ARBA00022741"/>
    </source>
</evidence>
<dbReference type="GO" id="GO:0005524">
    <property type="term" value="F:ATP binding"/>
    <property type="evidence" value="ECO:0007669"/>
    <property type="project" value="UniProtKB-KW"/>
</dbReference>
<reference evidence="6 7" key="1">
    <citation type="submission" date="2020-01" db="EMBL/GenBank/DDBJ databases">
        <title>Paenibacillus sp. nov., isolated from tomato rhizosphere.</title>
        <authorList>
            <person name="Weon H.-Y."/>
            <person name="Lee S.A."/>
        </authorList>
    </citation>
    <scope>NUCLEOTIDE SEQUENCE [LARGE SCALE GENOMIC DNA]</scope>
    <source>
        <strain evidence="6 7">12200R-189</strain>
    </source>
</reference>
<dbReference type="PROSITE" id="PS00211">
    <property type="entry name" value="ABC_TRANSPORTER_1"/>
    <property type="match status" value="1"/>
</dbReference>
<dbReference type="Pfam" id="PF00005">
    <property type="entry name" value="ABC_tran"/>
    <property type="match status" value="1"/>
</dbReference>
<dbReference type="KEGG" id="plyc:GXP70_13240"/>
<feature type="domain" description="ABC transporter" evidence="5">
    <location>
        <begin position="11"/>
        <end position="238"/>
    </location>
</feature>
<dbReference type="SUPFAM" id="SSF52540">
    <property type="entry name" value="P-loop containing nucleoside triphosphate hydrolases"/>
    <property type="match status" value="1"/>
</dbReference>
<dbReference type="InterPro" id="IPR003593">
    <property type="entry name" value="AAA+_ATPase"/>
</dbReference>
<keyword evidence="7" id="KW-1185">Reference proteome</keyword>
<organism evidence="6 7">
    <name type="scientific">Paenibacillus lycopersici</name>
    <dbReference type="NCBI Taxonomy" id="2704462"/>
    <lineage>
        <taxon>Bacteria</taxon>
        <taxon>Bacillati</taxon>
        <taxon>Bacillota</taxon>
        <taxon>Bacilli</taxon>
        <taxon>Bacillales</taxon>
        <taxon>Paenibacillaceae</taxon>
        <taxon>Paenibacillus</taxon>
    </lineage>
</organism>
<dbReference type="Gene3D" id="3.40.50.300">
    <property type="entry name" value="P-loop containing nucleotide triphosphate hydrolases"/>
    <property type="match status" value="1"/>
</dbReference>
<evidence type="ECO:0000256" key="1">
    <source>
        <dbReference type="ARBA" id="ARBA00005417"/>
    </source>
</evidence>
<comment type="similarity">
    <text evidence="1">Belongs to the ABC transporter superfamily.</text>
</comment>